<dbReference type="STRING" id="1302659.I858_009830"/>
<feature type="transmembrane region" description="Helical" evidence="8">
    <location>
        <begin position="229"/>
        <end position="252"/>
    </location>
</feature>
<keyword evidence="3" id="KW-0813">Transport</keyword>
<proteinExistence type="inferred from homology"/>
<keyword evidence="4" id="KW-1003">Cell membrane</keyword>
<evidence type="ECO:0000256" key="1">
    <source>
        <dbReference type="ARBA" id="ARBA00004651"/>
    </source>
</evidence>
<keyword evidence="6 8" id="KW-1133">Transmembrane helix</keyword>
<evidence type="ECO:0000313" key="10">
    <source>
        <dbReference type="Proteomes" id="UP000053354"/>
    </source>
</evidence>
<dbReference type="KEGG" id="pll:I858_009830"/>
<evidence type="ECO:0000256" key="7">
    <source>
        <dbReference type="ARBA" id="ARBA00023136"/>
    </source>
</evidence>
<keyword evidence="10" id="KW-1185">Reference proteome</keyword>
<evidence type="ECO:0000256" key="6">
    <source>
        <dbReference type="ARBA" id="ARBA00022989"/>
    </source>
</evidence>
<dbReference type="Gene3D" id="1.20.1530.20">
    <property type="match status" value="1"/>
</dbReference>
<evidence type="ECO:0000256" key="8">
    <source>
        <dbReference type="SAM" id="Phobius"/>
    </source>
</evidence>
<feature type="transmembrane region" description="Helical" evidence="8">
    <location>
        <begin position="174"/>
        <end position="190"/>
    </location>
</feature>
<dbReference type="InterPro" id="IPR038770">
    <property type="entry name" value="Na+/solute_symporter_sf"/>
</dbReference>
<feature type="transmembrane region" description="Helical" evidence="8">
    <location>
        <begin position="132"/>
        <end position="154"/>
    </location>
</feature>
<dbReference type="GO" id="GO:0005886">
    <property type="term" value="C:plasma membrane"/>
    <property type="evidence" value="ECO:0007669"/>
    <property type="project" value="UniProtKB-SubCell"/>
</dbReference>
<dbReference type="InterPro" id="IPR004776">
    <property type="entry name" value="Mem_transp_PIN-like"/>
</dbReference>
<feature type="transmembrane region" description="Helical" evidence="8">
    <location>
        <begin position="12"/>
        <end position="35"/>
    </location>
</feature>
<feature type="transmembrane region" description="Helical" evidence="8">
    <location>
        <begin position="258"/>
        <end position="279"/>
    </location>
</feature>
<keyword evidence="7 8" id="KW-0472">Membrane</keyword>
<evidence type="ECO:0000256" key="2">
    <source>
        <dbReference type="ARBA" id="ARBA00010145"/>
    </source>
</evidence>
<name>A0A1B1S267_9BACL</name>
<evidence type="ECO:0000256" key="3">
    <source>
        <dbReference type="ARBA" id="ARBA00022448"/>
    </source>
</evidence>
<sequence length="316" mass="35510">MDQTKGVHLMEIFNIFLNIIVPILILIGIGAFLHFKFQLDLNTLAKINIYYLVPGLIFIRLYETDLAWDLFFKVLAFFIFLSIFLYFVSNIISRLFSFSKGLRIAFSHSTLFYNSGNYGISVNDLAFRQDPVAMGVQVLVLTFQNLLVYSYGIISLDKLNKTKIKNTVPYFKMPILYAMFFGLLLNAFNLELPQFIYIPGSYIADALIAVALLTLGAQVVQLNFTKNMFTVYLSVAVRLIISPLTAFIIIPFLHVDVITAQALFIASAVPSSVNSAIIAQEYENEAAFAAQAVFVSTIFSALSITIVIFLSRILFT</sequence>
<organism evidence="9 10">
    <name type="scientific">Planococcus versutus</name>
    <dbReference type="NCBI Taxonomy" id="1302659"/>
    <lineage>
        <taxon>Bacteria</taxon>
        <taxon>Bacillati</taxon>
        <taxon>Bacillota</taxon>
        <taxon>Bacilli</taxon>
        <taxon>Bacillales</taxon>
        <taxon>Caryophanaceae</taxon>
        <taxon>Planococcus</taxon>
    </lineage>
</organism>
<evidence type="ECO:0000256" key="5">
    <source>
        <dbReference type="ARBA" id="ARBA00022692"/>
    </source>
</evidence>
<keyword evidence="5 8" id="KW-0812">Transmembrane</keyword>
<dbReference type="GO" id="GO:0055085">
    <property type="term" value="P:transmembrane transport"/>
    <property type="evidence" value="ECO:0007669"/>
    <property type="project" value="InterPro"/>
</dbReference>
<gene>
    <name evidence="9" type="ORF">I858_009830</name>
</gene>
<feature type="transmembrane region" description="Helical" evidence="8">
    <location>
        <begin position="70"/>
        <end position="89"/>
    </location>
</feature>
<dbReference type="PANTHER" id="PTHR36838">
    <property type="entry name" value="AUXIN EFFLUX CARRIER FAMILY PROTEIN"/>
    <property type="match status" value="1"/>
</dbReference>
<feature type="transmembrane region" description="Helical" evidence="8">
    <location>
        <begin position="196"/>
        <end position="217"/>
    </location>
</feature>
<evidence type="ECO:0000313" key="9">
    <source>
        <dbReference type="EMBL" id="ANU27286.1"/>
    </source>
</evidence>
<comment type="subcellular location">
    <subcellularLocation>
        <location evidence="1">Cell membrane</location>
        <topology evidence="1">Multi-pass membrane protein</topology>
    </subcellularLocation>
</comment>
<dbReference type="Proteomes" id="UP000053354">
    <property type="component" value="Chromosome"/>
</dbReference>
<dbReference type="Pfam" id="PF03547">
    <property type="entry name" value="Mem_trans"/>
    <property type="match status" value="1"/>
</dbReference>
<feature type="transmembrane region" description="Helical" evidence="8">
    <location>
        <begin position="286"/>
        <end position="315"/>
    </location>
</feature>
<accession>A0A1B1S267</accession>
<dbReference type="EMBL" id="CP016540">
    <property type="protein sequence ID" value="ANU27286.1"/>
    <property type="molecule type" value="Genomic_DNA"/>
</dbReference>
<comment type="similarity">
    <text evidence="2">Belongs to the auxin efflux carrier (TC 2.A.69) family.</text>
</comment>
<reference evidence="9" key="1">
    <citation type="submission" date="2016-10" db="EMBL/GenBank/DDBJ databases">
        <authorList>
            <person name="See-Too W.S."/>
        </authorList>
    </citation>
    <scope>NUCLEOTIDE SEQUENCE</scope>
    <source>
        <strain evidence="9">L10.15</strain>
    </source>
</reference>
<feature type="transmembrane region" description="Helical" evidence="8">
    <location>
        <begin position="47"/>
        <end position="64"/>
    </location>
</feature>
<protein>
    <submittedName>
        <fullName evidence="9">Permease</fullName>
    </submittedName>
</protein>
<evidence type="ECO:0000256" key="4">
    <source>
        <dbReference type="ARBA" id="ARBA00022475"/>
    </source>
</evidence>
<dbReference type="AlphaFoldDB" id="A0A1B1S267"/>
<dbReference type="PANTHER" id="PTHR36838:SF1">
    <property type="entry name" value="SLR1864 PROTEIN"/>
    <property type="match status" value="1"/>
</dbReference>